<accession>A0A2K1Q127</accession>
<sequence length="498" mass="54331">MDIFLDGEGAIYQQLVRGLKNAIATGRLAEGERLPPSRDLCRQLGISRTTVVAAYELLRAEGYTNTVTGSGSYVAKNRVAKDRGSHMQATIPPQNERSRVARSVFDLKSIPGRRPDGVRHAFEYGQPVQNKSMDGLWEKELRKAISRSTNRYPRVQGNPELRGALAHHIERSRGIVCDADDIIIVAGVQQAIQVCIQALLNVGDAVAFEEPGYFSARSLFQIAGAKVIPVPVDRDGMIVEQIPPGVQLIYVTPSHQFPTGAVLSEARRSALLEYARRTEAWVIEDDYDGEFRINGPAVHSLHSSDRHGRTVYVGTLSKSFSAGIRLGYIVAPPALHRDLLAAKWCLDFGSPALEQMALAGLVQSGAYARHLRWVSEELLNRRTALSSELMARFGATASFALPRSGMHLLATFEHLGADAGAMLVRRGHQEGLGIYTVDPCYLEPPGALGLILGFSTMSVADIREGMGILEHVMSPLLQQVTDNAANTGNVIPLKRLAK</sequence>
<dbReference type="EMBL" id="NPZB01000001">
    <property type="protein sequence ID" value="PNS08740.1"/>
    <property type="molecule type" value="Genomic_DNA"/>
</dbReference>
<dbReference type="SUPFAM" id="SSF53383">
    <property type="entry name" value="PLP-dependent transferases"/>
    <property type="match status" value="1"/>
</dbReference>
<dbReference type="InterPro" id="IPR051446">
    <property type="entry name" value="HTH_trans_reg/aminotransferase"/>
</dbReference>
<dbReference type="InterPro" id="IPR036388">
    <property type="entry name" value="WH-like_DNA-bd_sf"/>
</dbReference>
<dbReference type="GO" id="GO:0003700">
    <property type="term" value="F:DNA-binding transcription factor activity"/>
    <property type="evidence" value="ECO:0007669"/>
    <property type="project" value="InterPro"/>
</dbReference>
<organism evidence="7 8">
    <name type="scientific">Solilutibacter silvestris</name>
    <dbReference type="NCBI Taxonomy" id="1645665"/>
    <lineage>
        <taxon>Bacteria</taxon>
        <taxon>Pseudomonadati</taxon>
        <taxon>Pseudomonadota</taxon>
        <taxon>Gammaproteobacteria</taxon>
        <taxon>Lysobacterales</taxon>
        <taxon>Lysobacteraceae</taxon>
        <taxon>Solilutibacter</taxon>
    </lineage>
</organism>
<evidence type="ECO:0000256" key="1">
    <source>
        <dbReference type="ARBA" id="ARBA00005384"/>
    </source>
</evidence>
<dbReference type="Gene3D" id="1.10.10.10">
    <property type="entry name" value="Winged helix-like DNA-binding domain superfamily/Winged helix DNA-binding domain"/>
    <property type="match status" value="1"/>
</dbReference>
<keyword evidence="8" id="KW-1185">Reference proteome</keyword>
<dbReference type="InterPro" id="IPR015421">
    <property type="entry name" value="PyrdxlP-dep_Trfase_major"/>
</dbReference>
<keyword evidence="2" id="KW-0663">Pyridoxal phosphate</keyword>
<evidence type="ECO:0000256" key="3">
    <source>
        <dbReference type="ARBA" id="ARBA00023015"/>
    </source>
</evidence>
<proteinExistence type="inferred from homology"/>
<dbReference type="GO" id="GO:0003677">
    <property type="term" value="F:DNA binding"/>
    <property type="evidence" value="ECO:0007669"/>
    <property type="project" value="UniProtKB-KW"/>
</dbReference>
<evidence type="ECO:0000256" key="4">
    <source>
        <dbReference type="ARBA" id="ARBA00023125"/>
    </source>
</evidence>
<name>A0A2K1Q127_9GAMM</name>
<evidence type="ECO:0000313" key="7">
    <source>
        <dbReference type="EMBL" id="PNS08740.1"/>
    </source>
</evidence>
<evidence type="ECO:0000259" key="6">
    <source>
        <dbReference type="PROSITE" id="PS50949"/>
    </source>
</evidence>
<dbReference type="GO" id="GO:0030170">
    <property type="term" value="F:pyridoxal phosphate binding"/>
    <property type="evidence" value="ECO:0007669"/>
    <property type="project" value="InterPro"/>
</dbReference>
<dbReference type="Pfam" id="PF00155">
    <property type="entry name" value="Aminotran_1_2"/>
    <property type="match status" value="1"/>
</dbReference>
<gene>
    <name evidence="7" type="ORF">Lysil_0369</name>
</gene>
<dbReference type="OrthoDB" id="9808770at2"/>
<dbReference type="AlphaFoldDB" id="A0A2K1Q127"/>
<dbReference type="PANTHER" id="PTHR46577:SF1">
    <property type="entry name" value="HTH-TYPE TRANSCRIPTIONAL REGULATORY PROTEIN GABR"/>
    <property type="match status" value="1"/>
</dbReference>
<dbReference type="Gene3D" id="3.40.640.10">
    <property type="entry name" value="Type I PLP-dependent aspartate aminotransferase-like (Major domain)"/>
    <property type="match status" value="1"/>
</dbReference>
<protein>
    <submittedName>
        <fullName evidence="7">MocR-type Transcriptional regulator</fullName>
    </submittedName>
</protein>
<feature type="domain" description="HTH gntR-type" evidence="6">
    <location>
        <begin position="9"/>
        <end position="77"/>
    </location>
</feature>
<comment type="similarity">
    <text evidence="1">In the C-terminal section; belongs to the class-I pyridoxal-phosphate-dependent aminotransferase family.</text>
</comment>
<dbReference type="Pfam" id="PF00392">
    <property type="entry name" value="GntR"/>
    <property type="match status" value="1"/>
</dbReference>
<reference evidence="7 8" key="1">
    <citation type="submission" date="2017-08" db="EMBL/GenBank/DDBJ databases">
        <title>Lysobacter sylvestris genome.</title>
        <authorList>
            <person name="Zhang D.-C."/>
            <person name="Albuquerque L."/>
            <person name="Franca L."/>
            <person name="Froufe H.J.C."/>
            <person name="Barroso C."/>
            <person name="Egas C."/>
            <person name="Da Costa M."/>
            <person name="Margesin R."/>
        </authorList>
    </citation>
    <scope>NUCLEOTIDE SEQUENCE [LARGE SCALE GENOMIC DNA]</scope>
    <source>
        <strain evidence="7 8">AM20-91</strain>
    </source>
</reference>
<comment type="caution">
    <text evidence="7">The sequence shown here is derived from an EMBL/GenBank/DDBJ whole genome shotgun (WGS) entry which is preliminary data.</text>
</comment>
<keyword evidence="4" id="KW-0238">DNA-binding</keyword>
<evidence type="ECO:0000256" key="5">
    <source>
        <dbReference type="ARBA" id="ARBA00023163"/>
    </source>
</evidence>
<dbReference type="InterPro" id="IPR036390">
    <property type="entry name" value="WH_DNA-bd_sf"/>
</dbReference>
<evidence type="ECO:0000256" key="2">
    <source>
        <dbReference type="ARBA" id="ARBA00022898"/>
    </source>
</evidence>
<dbReference type="InterPro" id="IPR015424">
    <property type="entry name" value="PyrdxlP-dep_Trfase"/>
</dbReference>
<dbReference type="CDD" id="cd00609">
    <property type="entry name" value="AAT_like"/>
    <property type="match status" value="1"/>
</dbReference>
<dbReference type="PROSITE" id="PS50949">
    <property type="entry name" value="HTH_GNTR"/>
    <property type="match status" value="1"/>
</dbReference>
<dbReference type="InterPro" id="IPR000524">
    <property type="entry name" value="Tscrpt_reg_HTH_GntR"/>
</dbReference>
<keyword evidence="3" id="KW-0805">Transcription regulation</keyword>
<dbReference type="Proteomes" id="UP000236220">
    <property type="component" value="Unassembled WGS sequence"/>
</dbReference>
<dbReference type="PANTHER" id="PTHR46577">
    <property type="entry name" value="HTH-TYPE TRANSCRIPTIONAL REGULATORY PROTEIN GABR"/>
    <property type="match status" value="1"/>
</dbReference>
<dbReference type="PRINTS" id="PR00035">
    <property type="entry name" value="HTHGNTR"/>
</dbReference>
<dbReference type="SUPFAM" id="SSF46785">
    <property type="entry name" value="Winged helix' DNA-binding domain"/>
    <property type="match status" value="1"/>
</dbReference>
<dbReference type="InterPro" id="IPR004839">
    <property type="entry name" value="Aminotransferase_I/II_large"/>
</dbReference>
<dbReference type="RefSeq" id="WP_103073881.1">
    <property type="nucleotide sequence ID" value="NZ_NPZB01000001.1"/>
</dbReference>
<keyword evidence="5" id="KW-0804">Transcription</keyword>
<evidence type="ECO:0000313" key="8">
    <source>
        <dbReference type="Proteomes" id="UP000236220"/>
    </source>
</evidence>
<dbReference type="SMART" id="SM00345">
    <property type="entry name" value="HTH_GNTR"/>
    <property type="match status" value="1"/>
</dbReference>
<dbReference type="CDD" id="cd07377">
    <property type="entry name" value="WHTH_GntR"/>
    <property type="match status" value="1"/>
</dbReference>